<keyword evidence="1 7" id="KW-0963">Cytoplasm</keyword>
<evidence type="ECO:0000256" key="3">
    <source>
        <dbReference type="ARBA" id="ARBA00022694"/>
    </source>
</evidence>
<evidence type="ECO:0000256" key="2">
    <source>
        <dbReference type="ARBA" id="ARBA00022598"/>
    </source>
</evidence>
<proteinExistence type="inferred from homology"/>
<dbReference type="Pfam" id="PF09179">
    <property type="entry name" value="TilS"/>
    <property type="match status" value="1"/>
</dbReference>
<evidence type="ECO:0000256" key="7">
    <source>
        <dbReference type="HAMAP-Rule" id="MF_01161"/>
    </source>
</evidence>
<comment type="similarity">
    <text evidence="7">Belongs to the tRNA(Ile)-lysidine synthase family.</text>
</comment>
<dbReference type="SUPFAM" id="SSF52402">
    <property type="entry name" value="Adenine nucleotide alpha hydrolases-like"/>
    <property type="match status" value="1"/>
</dbReference>
<evidence type="ECO:0000256" key="6">
    <source>
        <dbReference type="ARBA" id="ARBA00048539"/>
    </source>
</evidence>
<dbReference type="InterPro" id="IPR015262">
    <property type="entry name" value="tRNA_Ile_lys_synt_subst-bd"/>
</dbReference>
<dbReference type="InterPro" id="IPR011063">
    <property type="entry name" value="TilS/TtcA_N"/>
</dbReference>
<comment type="subcellular location">
    <subcellularLocation>
        <location evidence="7">Cytoplasm</location>
    </subcellularLocation>
</comment>
<comment type="function">
    <text evidence="7">Ligates lysine onto the cytidine present at position 34 of the AUA codon-specific tRNA(Ile) that contains the anticodon CAU, in an ATP-dependent manner. Cytidine is converted to lysidine, thus changing the amino acid specificity of the tRNA from methionine to isoleucine.</text>
</comment>
<dbReference type="EC" id="6.3.4.19" evidence="7"/>
<comment type="catalytic activity">
    <reaction evidence="6 7">
        <text>cytidine(34) in tRNA(Ile2) + L-lysine + ATP = lysidine(34) in tRNA(Ile2) + AMP + diphosphate + H(+)</text>
        <dbReference type="Rhea" id="RHEA:43744"/>
        <dbReference type="Rhea" id="RHEA-COMP:10625"/>
        <dbReference type="Rhea" id="RHEA-COMP:10670"/>
        <dbReference type="ChEBI" id="CHEBI:15378"/>
        <dbReference type="ChEBI" id="CHEBI:30616"/>
        <dbReference type="ChEBI" id="CHEBI:32551"/>
        <dbReference type="ChEBI" id="CHEBI:33019"/>
        <dbReference type="ChEBI" id="CHEBI:82748"/>
        <dbReference type="ChEBI" id="CHEBI:83665"/>
        <dbReference type="ChEBI" id="CHEBI:456215"/>
        <dbReference type="EC" id="6.3.4.19"/>
    </reaction>
</comment>
<dbReference type="NCBIfam" id="TIGR02432">
    <property type="entry name" value="lysidine_TilS_N"/>
    <property type="match status" value="1"/>
</dbReference>
<keyword evidence="5 7" id="KW-0067">ATP-binding</keyword>
<dbReference type="CDD" id="cd01992">
    <property type="entry name" value="TilS_N"/>
    <property type="match status" value="1"/>
</dbReference>
<dbReference type="InterPro" id="IPR012094">
    <property type="entry name" value="tRNA_Ile_lys_synt"/>
</dbReference>
<dbReference type="PANTHER" id="PTHR43033:SF1">
    <property type="entry name" value="TRNA(ILE)-LYSIDINE SYNTHASE-RELATED"/>
    <property type="match status" value="1"/>
</dbReference>
<sequence>MAVSGGADSLALAATLGWALGEGLIDGPVGAVIVDHGLQLGSAEAAAEAAAACREVGLDPVIVERVEVEGHGEAAARTARYEALEAARERVGADFLLTAHTADDQAEQVLLGLARGSGTRSLAGIPARRARVLRPFLELRRSDTEAVCKAHGLSFWVDPTNASPEFLRNRVRHELLPALREVLGEGIDDALVRTARLAAQDAELLDRLAEELVEDAARASEPTVLGEAGDRVAGRAPLVWDLDRLLIRDAPAALRSRALRQAAMAVGGRAPNAERTAALERLVAGVGSAGPVQLNGRVSVTRERLGDGRAVVRFRGLA</sequence>
<evidence type="ECO:0000259" key="8">
    <source>
        <dbReference type="Pfam" id="PF01171"/>
    </source>
</evidence>
<feature type="binding site" evidence="7">
    <location>
        <begin position="4"/>
        <end position="9"/>
    </location>
    <ligand>
        <name>ATP</name>
        <dbReference type="ChEBI" id="CHEBI:30616"/>
    </ligand>
</feature>
<dbReference type="PANTHER" id="PTHR43033">
    <property type="entry name" value="TRNA(ILE)-LYSIDINE SYNTHASE-RELATED"/>
    <property type="match status" value="1"/>
</dbReference>
<reference evidence="10 11" key="1">
    <citation type="submission" date="2018-07" db="EMBL/GenBank/DDBJ databases">
        <title>Arthrobacter sp. nov., isolated from raw cow's milk with high bacterial count.</title>
        <authorList>
            <person name="Hahne J."/>
            <person name="Isele D."/>
            <person name="Lipski A."/>
        </authorList>
    </citation>
    <scope>NUCLEOTIDE SEQUENCE [LARGE SCALE GENOMIC DNA]</scope>
    <source>
        <strain evidence="10 11">JZ R-35</strain>
    </source>
</reference>
<dbReference type="GO" id="GO:0005737">
    <property type="term" value="C:cytoplasm"/>
    <property type="evidence" value="ECO:0007669"/>
    <property type="project" value="UniProtKB-SubCell"/>
</dbReference>
<dbReference type="GO" id="GO:0005524">
    <property type="term" value="F:ATP binding"/>
    <property type="evidence" value="ECO:0007669"/>
    <property type="project" value="UniProtKB-UniRule"/>
</dbReference>
<dbReference type="GO" id="GO:0032267">
    <property type="term" value="F:tRNA(Ile)-lysidine synthase activity"/>
    <property type="evidence" value="ECO:0007669"/>
    <property type="project" value="UniProtKB-EC"/>
</dbReference>
<dbReference type="AlphaFoldDB" id="A0A399J6A7"/>
<accession>A0A399J6A7</accession>
<keyword evidence="3 7" id="KW-0819">tRNA processing</keyword>
<comment type="domain">
    <text evidence="7">The N-terminal region contains the highly conserved SGGXDS motif, predicted to be a P-loop motif involved in ATP binding.</text>
</comment>
<keyword evidence="4 7" id="KW-0547">Nucleotide-binding</keyword>
<evidence type="ECO:0000313" key="10">
    <source>
        <dbReference type="EMBL" id="RII40993.1"/>
    </source>
</evidence>
<dbReference type="GO" id="GO:0006400">
    <property type="term" value="P:tRNA modification"/>
    <property type="evidence" value="ECO:0007669"/>
    <property type="project" value="UniProtKB-UniRule"/>
</dbReference>
<evidence type="ECO:0000256" key="5">
    <source>
        <dbReference type="ARBA" id="ARBA00022840"/>
    </source>
</evidence>
<dbReference type="SUPFAM" id="SSF82829">
    <property type="entry name" value="MesJ substrate recognition domain-like"/>
    <property type="match status" value="1"/>
</dbReference>
<dbReference type="EMBL" id="QQXK01000042">
    <property type="protein sequence ID" value="RII40993.1"/>
    <property type="molecule type" value="Genomic_DNA"/>
</dbReference>
<dbReference type="Proteomes" id="UP000265419">
    <property type="component" value="Unassembled WGS sequence"/>
</dbReference>
<dbReference type="HAMAP" id="MF_01161">
    <property type="entry name" value="tRNA_Ile_lys_synt"/>
    <property type="match status" value="1"/>
</dbReference>
<evidence type="ECO:0000256" key="4">
    <source>
        <dbReference type="ARBA" id="ARBA00022741"/>
    </source>
</evidence>
<name>A0A399J6A7_9MICC</name>
<evidence type="ECO:0000259" key="9">
    <source>
        <dbReference type="Pfam" id="PF09179"/>
    </source>
</evidence>
<protein>
    <recommendedName>
        <fullName evidence="7">tRNA(Ile)-lysidine synthase</fullName>
        <ecNumber evidence="7">6.3.4.19</ecNumber>
    </recommendedName>
    <alternativeName>
        <fullName evidence="7">tRNA(Ile)-2-lysyl-cytidine synthase</fullName>
    </alternativeName>
    <alternativeName>
        <fullName evidence="7">tRNA(Ile)-lysidine synthetase</fullName>
    </alternativeName>
</protein>
<dbReference type="InterPro" id="IPR012795">
    <property type="entry name" value="tRNA_Ile_lys_synt_N"/>
</dbReference>
<keyword evidence="2 7" id="KW-0436">Ligase</keyword>
<feature type="domain" description="tRNA(Ile)-lysidine synthase substrate-binding" evidence="9">
    <location>
        <begin position="247"/>
        <end position="304"/>
    </location>
</feature>
<feature type="domain" description="tRNA(Ile)-lysidine/2-thiocytidine synthase N-terminal" evidence="8">
    <location>
        <begin position="2"/>
        <end position="174"/>
    </location>
</feature>
<dbReference type="Gene3D" id="3.40.50.620">
    <property type="entry name" value="HUPs"/>
    <property type="match status" value="1"/>
</dbReference>
<dbReference type="Pfam" id="PF01171">
    <property type="entry name" value="ATP_bind_3"/>
    <property type="match status" value="1"/>
</dbReference>
<dbReference type="InterPro" id="IPR014729">
    <property type="entry name" value="Rossmann-like_a/b/a_fold"/>
</dbReference>
<keyword evidence="11" id="KW-1185">Reference proteome</keyword>
<evidence type="ECO:0000313" key="11">
    <source>
        <dbReference type="Proteomes" id="UP000265419"/>
    </source>
</evidence>
<organism evidence="10 11">
    <name type="scientific">Galactobacter valiniphilus</name>
    <dbReference type="NCBI Taxonomy" id="2676122"/>
    <lineage>
        <taxon>Bacteria</taxon>
        <taxon>Bacillati</taxon>
        <taxon>Actinomycetota</taxon>
        <taxon>Actinomycetes</taxon>
        <taxon>Micrococcales</taxon>
        <taxon>Micrococcaceae</taxon>
        <taxon>Galactobacter</taxon>
    </lineage>
</organism>
<evidence type="ECO:0000256" key="1">
    <source>
        <dbReference type="ARBA" id="ARBA00022490"/>
    </source>
</evidence>
<comment type="caution">
    <text evidence="10">The sequence shown here is derived from an EMBL/GenBank/DDBJ whole genome shotgun (WGS) entry which is preliminary data.</text>
</comment>
<gene>
    <name evidence="7 10" type="primary">tilS</name>
    <name evidence="10" type="ORF">DWB68_14985</name>
</gene>